<evidence type="ECO:0000313" key="5">
    <source>
        <dbReference type="EMBL" id="KAJ9158147.1"/>
    </source>
</evidence>
<keyword evidence="3" id="KW-0812">Transmembrane</keyword>
<dbReference type="CDD" id="cd17352">
    <property type="entry name" value="MFS_MCT_SLC16"/>
    <property type="match status" value="1"/>
</dbReference>
<reference evidence="5" key="1">
    <citation type="submission" date="2022-07" db="EMBL/GenBank/DDBJ databases">
        <title>Fungi with potential for degradation of polypropylene.</title>
        <authorList>
            <person name="Gostincar C."/>
        </authorList>
    </citation>
    <scope>NUCLEOTIDE SEQUENCE</scope>
    <source>
        <strain evidence="5">EXF-13287</strain>
    </source>
</reference>
<dbReference type="Gene3D" id="1.20.1250.20">
    <property type="entry name" value="MFS general substrate transporter like domains"/>
    <property type="match status" value="2"/>
</dbReference>
<dbReference type="Proteomes" id="UP001174691">
    <property type="component" value="Unassembled WGS sequence"/>
</dbReference>
<feature type="transmembrane region" description="Helical" evidence="3">
    <location>
        <begin position="146"/>
        <end position="166"/>
    </location>
</feature>
<proteinExistence type="inferred from homology"/>
<comment type="subcellular location">
    <subcellularLocation>
        <location evidence="1">Membrane</location>
        <topology evidence="1">Multi-pass membrane protein</topology>
    </subcellularLocation>
</comment>
<comment type="similarity">
    <text evidence="2">Belongs to the major facilitator superfamily. Monocarboxylate porter (TC 2.A.1.13) family.</text>
</comment>
<organism evidence="5 6">
    <name type="scientific">Coniochaeta hoffmannii</name>
    <dbReference type="NCBI Taxonomy" id="91930"/>
    <lineage>
        <taxon>Eukaryota</taxon>
        <taxon>Fungi</taxon>
        <taxon>Dikarya</taxon>
        <taxon>Ascomycota</taxon>
        <taxon>Pezizomycotina</taxon>
        <taxon>Sordariomycetes</taxon>
        <taxon>Sordariomycetidae</taxon>
        <taxon>Coniochaetales</taxon>
        <taxon>Coniochaetaceae</taxon>
        <taxon>Coniochaeta</taxon>
    </lineage>
</organism>
<dbReference type="InterPro" id="IPR050327">
    <property type="entry name" value="Proton-linked_MCT"/>
</dbReference>
<name>A0AA38RWP5_9PEZI</name>
<dbReference type="EMBL" id="JANBVN010000041">
    <property type="protein sequence ID" value="KAJ9158147.1"/>
    <property type="molecule type" value="Genomic_DNA"/>
</dbReference>
<dbReference type="PANTHER" id="PTHR11360:SF319">
    <property type="entry name" value="MAJOR FACILITATOR SUPERFAMILY (MFS) PROFILE DOMAIN-CONTAINING PROTEIN"/>
    <property type="match status" value="1"/>
</dbReference>
<gene>
    <name evidence="5" type="ORF">NKR19_g3619</name>
</gene>
<feature type="transmembrane region" description="Helical" evidence="3">
    <location>
        <begin position="86"/>
        <end position="107"/>
    </location>
</feature>
<keyword evidence="3" id="KW-0472">Membrane</keyword>
<keyword evidence="3" id="KW-1133">Transmembrane helix</keyword>
<feature type="transmembrane region" description="Helical" evidence="3">
    <location>
        <begin position="114"/>
        <end position="134"/>
    </location>
</feature>
<evidence type="ECO:0000256" key="3">
    <source>
        <dbReference type="SAM" id="Phobius"/>
    </source>
</evidence>
<dbReference type="Pfam" id="PF07690">
    <property type="entry name" value="MFS_1"/>
    <property type="match status" value="1"/>
</dbReference>
<feature type="transmembrane region" description="Helical" evidence="3">
    <location>
        <begin position="222"/>
        <end position="241"/>
    </location>
</feature>
<feature type="transmembrane region" description="Helical" evidence="3">
    <location>
        <begin position="312"/>
        <end position="335"/>
    </location>
</feature>
<evidence type="ECO:0000313" key="6">
    <source>
        <dbReference type="Proteomes" id="UP001174691"/>
    </source>
</evidence>
<feature type="domain" description="Major facilitator superfamily (MFS) profile" evidence="4">
    <location>
        <begin position="1"/>
        <end position="367"/>
    </location>
</feature>
<dbReference type="InterPro" id="IPR020846">
    <property type="entry name" value="MFS_dom"/>
</dbReference>
<comment type="caution">
    <text evidence="5">The sequence shown here is derived from an EMBL/GenBank/DDBJ whole genome shotgun (WGS) entry which is preliminary data.</text>
</comment>
<dbReference type="InterPro" id="IPR036259">
    <property type="entry name" value="MFS_trans_sf"/>
</dbReference>
<dbReference type="PANTHER" id="PTHR11360">
    <property type="entry name" value="MONOCARBOXYLATE TRANSPORTER"/>
    <property type="match status" value="1"/>
</dbReference>
<protein>
    <submittedName>
        <fullName evidence="5">MFS general substrate transporter</fullName>
    </submittedName>
</protein>
<dbReference type="GO" id="GO:0016020">
    <property type="term" value="C:membrane"/>
    <property type="evidence" value="ECO:0007669"/>
    <property type="project" value="UniProtKB-SubCell"/>
</dbReference>
<feature type="transmembrane region" description="Helical" evidence="3">
    <location>
        <begin position="27"/>
        <end position="49"/>
    </location>
</feature>
<keyword evidence="6" id="KW-1185">Reference proteome</keyword>
<dbReference type="InterPro" id="IPR011701">
    <property type="entry name" value="MFS"/>
</dbReference>
<sequence length="374" mass="39597">MGYTNSFGVFQAYYMSHQLQHETPDRIAWIGSLQNFLIFASGAIGGPLFDRYGAKVMYPASVLYALAVMLTSLCTQYWHFMLAQGVLTGIADGLLMFPAMSAMTHYFNKKRGAAMGLAIAGSSLGGVVFPIALGKMLTESDIGFGWSIRICGFVMIPILIFSCLTVKARLPPRKTSFFLPSAFKNILYDTLLASIFCLLIGMFVPLIFIPTYAIQHGVDPTLASYLVAILNGASVFGRILPGIAADRFGRLNVLAAMGAGTGVLVLVWPRVGGTAGIVVFSVFFGFTSGAIVSGATVALSMCPDSLEDMGTWMGQGMAIASLAALVGPPVTGALVERFGGFTEVSVFGGVFTLVGAALAVVSKIRTPQGVWGRV</sequence>
<feature type="transmembrane region" description="Helical" evidence="3">
    <location>
        <begin position="341"/>
        <end position="361"/>
    </location>
</feature>
<dbReference type="AlphaFoldDB" id="A0AA38RWP5"/>
<accession>A0AA38RWP5</accession>
<dbReference type="GO" id="GO:0022857">
    <property type="term" value="F:transmembrane transporter activity"/>
    <property type="evidence" value="ECO:0007669"/>
    <property type="project" value="InterPro"/>
</dbReference>
<dbReference type="SUPFAM" id="SSF103473">
    <property type="entry name" value="MFS general substrate transporter"/>
    <property type="match status" value="1"/>
</dbReference>
<feature type="transmembrane region" description="Helical" evidence="3">
    <location>
        <begin position="186"/>
        <end position="210"/>
    </location>
</feature>
<evidence type="ECO:0000256" key="2">
    <source>
        <dbReference type="ARBA" id="ARBA00006727"/>
    </source>
</evidence>
<feature type="transmembrane region" description="Helical" evidence="3">
    <location>
        <begin position="61"/>
        <end position="80"/>
    </location>
</feature>
<feature type="transmembrane region" description="Helical" evidence="3">
    <location>
        <begin position="277"/>
        <end position="300"/>
    </location>
</feature>
<feature type="transmembrane region" description="Helical" evidence="3">
    <location>
        <begin position="253"/>
        <end position="271"/>
    </location>
</feature>
<evidence type="ECO:0000256" key="1">
    <source>
        <dbReference type="ARBA" id="ARBA00004141"/>
    </source>
</evidence>
<evidence type="ECO:0000259" key="4">
    <source>
        <dbReference type="PROSITE" id="PS50850"/>
    </source>
</evidence>
<dbReference type="PROSITE" id="PS50850">
    <property type="entry name" value="MFS"/>
    <property type="match status" value="1"/>
</dbReference>